<proteinExistence type="inferred from homology"/>
<sequence>MKVDIDKLKELRARTGAGVVDCRNALLESGGDLDRAIEILRKKGIVKAAKKAGRITKEGIIDAYIHPGERIGVILEVNCETDFVARNQEFRRFVHDIALQIAATDPIGVSRSDIPGEIIEKEKAIYKSQIDTEKKPPHIVDKIIQGKLEKFYRDVCLLEQPFVKNPDITIGDYLKEQIAKFGENIVIRRFTRYVLGE</sequence>
<dbReference type="Gene3D" id="1.10.286.20">
    <property type="match status" value="1"/>
</dbReference>
<name>A0A660SGI3_UNCW3</name>
<dbReference type="PROSITE" id="PS01127">
    <property type="entry name" value="EF_TS_2"/>
    <property type="match status" value="1"/>
</dbReference>
<dbReference type="SUPFAM" id="SSF54713">
    <property type="entry name" value="Elongation factor Ts (EF-Ts), dimerisation domain"/>
    <property type="match status" value="1"/>
</dbReference>
<dbReference type="SUPFAM" id="SSF46934">
    <property type="entry name" value="UBA-like"/>
    <property type="match status" value="1"/>
</dbReference>
<dbReference type="InterPro" id="IPR009060">
    <property type="entry name" value="UBA-like_sf"/>
</dbReference>
<dbReference type="FunFam" id="1.10.286.20:FF:000001">
    <property type="entry name" value="Elongation factor Ts"/>
    <property type="match status" value="1"/>
</dbReference>
<evidence type="ECO:0000313" key="9">
    <source>
        <dbReference type="EMBL" id="RKX69682.1"/>
    </source>
</evidence>
<evidence type="ECO:0000256" key="7">
    <source>
        <dbReference type="RuleBase" id="RU000643"/>
    </source>
</evidence>
<evidence type="ECO:0000256" key="2">
    <source>
        <dbReference type="ARBA" id="ARBA00016956"/>
    </source>
</evidence>
<evidence type="ECO:0000259" key="8">
    <source>
        <dbReference type="Pfam" id="PF00889"/>
    </source>
</evidence>
<dbReference type="Gene3D" id="3.30.479.20">
    <property type="entry name" value="Elongation factor Ts, dimerisation domain"/>
    <property type="match status" value="1"/>
</dbReference>
<accession>A0A660SGI3</accession>
<evidence type="ECO:0000256" key="1">
    <source>
        <dbReference type="ARBA" id="ARBA00005532"/>
    </source>
</evidence>
<evidence type="ECO:0000256" key="5">
    <source>
        <dbReference type="HAMAP-Rule" id="MF_00050"/>
    </source>
</evidence>
<dbReference type="PANTHER" id="PTHR11741:SF0">
    <property type="entry name" value="ELONGATION FACTOR TS, MITOCHONDRIAL"/>
    <property type="match status" value="1"/>
</dbReference>
<evidence type="ECO:0000256" key="6">
    <source>
        <dbReference type="RuleBase" id="RU000642"/>
    </source>
</evidence>
<evidence type="ECO:0000256" key="4">
    <source>
        <dbReference type="ARBA" id="ARBA00022917"/>
    </source>
</evidence>
<dbReference type="Pfam" id="PF00889">
    <property type="entry name" value="EF_TS"/>
    <property type="match status" value="1"/>
</dbReference>
<comment type="function">
    <text evidence="5 6">Associates with the EF-Tu.GDP complex and induces the exchange of GDP to GTP. It remains bound to the aminoacyl-tRNA.EF-Tu.GTP complex up to the GTP hydrolysis stage on the ribosome.</text>
</comment>
<evidence type="ECO:0000313" key="10">
    <source>
        <dbReference type="Proteomes" id="UP000268469"/>
    </source>
</evidence>
<dbReference type="InterPro" id="IPR036402">
    <property type="entry name" value="EF-Ts_dimer_sf"/>
</dbReference>
<dbReference type="HAMAP" id="MF_00050">
    <property type="entry name" value="EF_Ts"/>
    <property type="match status" value="1"/>
</dbReference>
<keyword evidence="5" id="KW-0963">Cytoplasm</keyword>
<comment type="similarity">
    <text evidence="1 5 6">Belongs to the EF-Ts family.</text>
</comment>
<dbReference type="InterPro" id="IPR014039">
    <property type="entry name" value="Transl_elong_EFTs/EF1B_dimer"/>
</dbReference>
<dbReference type="AlphaFoldDB" id="A0A660SGI3"/>
<dbReference type="Gene3D" id="1.10.8.10">
    <property type="entry name" value="DNA helicase RuvA subunit, C-terminal domain"/>
    <property type="match status" value="1"/>
</dbReference>
<protein>
    <recommendedName>
        <fullName evidence="2 5">Elongation factor Ts</fullName>
        <shortName evidence="5">EF-Ts</shortName>
    </recommendedName>
</protein>
<gene>
    <name evidence="5 9" type="primary">tsf</name>
    <name evidence="9" type="ORF">DRP53_07490</name>
</gene>
<dbReference type="NCBIfam" id="TIGR00116">
    <property type="entry name" value="tsf"/>
    <property type="match status" value="1"/>
</dbReference>
<dbReference type="GO" id="GO:0005737">
    <property type="term" value="C:cytoplasm"/>
    <property type="evidence" value="ECO:0007669"/>
    <property type="project" value="UniProtKB-SubCell"/>
</dbReference>
<comment type="subcellular location">
    <subcellularLocation>
        <location evidence="5 7">Cytoplasm</location>
    </subcellularLocation>
</comment>
<organism evidence="9 10">
    <name type="scientific">candidate division WOR-3 bacterium</name>
    <dbReference type="NCBI Taxonomy" id="2052148"/>
    <lineage>
        <taxon>Bacteria</taxon>
        <taxon>Bacteria division WOR-3</taxon>
    </lineage>
</organism>
<dbReference type="EMBL" id="QNBE01000071">
    <property type="protein sequence ID" value="RKX69682.1"/>
    <property type="molecule type" value="Genomic_DNA"/>
</dbReference>
<evidence type="ECO:0000256" key="3">
    <source>
        <dbReference type="ARBA" id="ARBA00022768"/>
    </source>
</evidence>
<dbReference type="CDD" id="cd14275">
    <property type="entry name" value="UBA_EF-Ts"/>
    <property type="match status" value="1"/>
</dbReference>
<dbReference type="InterPro" id="IPR018101">
    <property type="entry name" value="Transl_elong_Ts_CS"/>
</dbReference>
<feature type="region of interest" description="Involved in Mg(2+) ion dislocation from EF-Tu" evidence="5">
    <location>
        <begin position="81"/>
        <end position="84"/>
    </location>
</feature>
<dbReference type="Proteomes" id="UP000268469">
    <property type="component" value="Unassembled WGS sequence"/>
</dbReference>
<dbReference type="InterPro" id="IPR001816">
    <property type="entry name" value="Transl_elong_EFTs/EF1B"/>
</dbReference>
<keyword evidence="3 5" id="KW-0251">Elongation factor</keyword>
<feature type="domain" description="Translation elongation factor EFTs/EF1B dimerisation" evidence="8">
    <location>
        <begin position="93"/>
        <end position="197"/>
    </location>
</feature>
<comment type="caution">
    <text evidence="9">The sequence shown here is derived from an EMBL/GenBank/DDBJ whole genome shotgun (WGS) entry which is preliminary data.</text>
</comment>
<reference evidence="9 10" key="1">
    <citation type="submission" date="2018-06" db="EMBL/GenBank/DDBJ databases">
        <title>Extensive metabolic versatility and redundancy in microbially diverse, dynamic hydrothermal sediments.</title>
        <authorList>
            <person name="Dombrowski N."/>
            <person name="Teske A."/>
            <person name="Baker B.J."/>
        </authorList>
    </citation>
    <scope>NUCLEOTIDE SEQUENCE [LARGE SCALE GENOMIC DNA]</scope>
    <source>
        <strain evidence="9">B36_G15</strain>
    </source>
</reference>
<dbReference type="GO" id="GO:0003746">
    <property type="term" value="F:translation elongation factor activity"/>
    <property type="evidence" value="ECO:0007669"/>
    <property type="project" value="UniProtKB-UniRule"/>
</dbReference>
<dbReference type="PANTHER" id="PTHR11741">
    <property type="entry name" value="ELONGATION FACTOR TS"/>
    <property type="match status" value="1"/>
</dbReference>
<keyword evidence="4 5" id="KW-0648">Protein biosynthesis</keyword>
<dbReference type="FunFam" id="1.10.8.10:FF:000001">
    <property type="entry name" value="Elongation factor Ts"/>
    <property type="match status" value="1"/>
</dbReference>